<proteinExistence type="inferred from homology"/>
<protein>
    <recommendedName>
        <fullName evidence="3">Vps72/YL1 C-terminal domain-containing protein</fullName>
    </recommendedName>
</protein>
<dbReference type="EMBL" id="JALLPB020000093">
    <property type="protein sequence ID" value="KAL3817750.1"/>
    <property type="molecule type" value="Genomic_DNA"/>
</dbReference>
<feature type="region of interest" description="Disordered" evidence="2">
    <location>
        <begin position="399"/>
        <end position="435"/>
    </location>
</feature>
<dbReference type="Pfam" id="PF05764">
    <property type="entry name" value="YL1"/>
    <property type="match status" value="1"/>
</dbReference>
<reference evidence="4 5" key="1">
    <citation type="submission" date="2024-10" db="EMBL/GenBank/DDBJ databases">
        <title>Updated reference genomes for cyclostephanoid diatoms.</title>
        <authorList>
            <person name="Roberts W.R."/>
            <person name="Alverson A.J."/>
        </authorList>
    </citation>
    <scope>NUCLEOTIDE SEQUENCE [LARGE SCALE GENOMIC DNA]</scope>
    <source>
        <strain evidence="4 5">AJA228-03</strain>
    </source>
</reference>
<feature type="compositionally biased region" description="Basic and acidic residues" evidence="2">
    <location>
        <begin position="140"/>
        <end position="152"/>
    </location>
</feature>
<accession>A0ABD3RZY7</accession>
<feature type="compositionally biased region" description="Acidic residues" evidence="2">
    <location>
        <begin position="70"/>
        <end position="80"/>
    </location>
</feature>
<evidence type="ECO:0000256" key="1">
    <source>
        <dbReference type="ARBA" id="ARBA00006832"/>
    </source>
</evidence>
<feature type="compositionally biased region" description="Basic residues" evidence="2">
    <location>
        <begin position="175"/>
        <end position="184"/>
    </location>
</feature>
<feature type="compositionally biased region" description="Polar residues" evidence="2">
    <location>
        <begin position="160"/>
        <end position="170"/>
    </location>
</feature>
<evidence type="ECO:0000256" key="2">
    <source>
        <dbReference type="SAM" id="MobiDB-lite"/>
    </source>
</evidence>
<keyword evidence="5" id="KW-1185">Reference proteome</keyword>
<comment type="caution">
    <text evidence="4">The sequence shown here is derived from an EMBL/GenBank/DDBJ whole genome shotgun (WGS) entry which is preliminary data.</text>
</comment>
<evidence type="ECO:0000313" key="5">
    <source>
        <dbReference type="Proteomes" id="UP001530377"/>
    </source>
</evidence>
<feature type="region of interest" description="Disordered" evidence="2">
    <location>
        <begin position="1"/>
        <end position="199"/>
    </location>
</feature>
<feature type="region of interest" description="Disordered" evidence="2">
    <location>
        <begin position="343"/>
        <end position="365"/>
    </location>
</feature>
<dbReference type="PANTHER" id="PTHR13275">
    <property type="entry name" value="YL-1 PROTEIN TRANSCRIPTION FACTOR-LIKE 1"/>
    <property type="match status" value="1"/>
</dbReference>
<dbReference type="Pfam" id="PF08265">
    <property type="entry name" value="YL1_C"/>
    <property type="match status" value="1"/>
</dbReference>
<comment type="similarity">
    <text evidence="1">Belongs to the VPS72/YL1 family.</text>
</comment>
<sequence length="727" mass="78894">MPRPPKAKAAVLERSRRSTAGKRMSSLIGKAQEDDDAFWSHSIWSESGGGYADGRSRKRRKDNEDGSSSSDEEEEEEEEGSNGGGGGSGDEDDSTSDGEGSYHMSDEDSAAAADQFDSDFDESESDEGGDGEEGDGEEEKELHAEERRDAASKRKKNQRLGVTSLQSTSAGRELMKKKTGRVTRRGPLGEGWNEGLVLNWPPSSVETAGTAVAKGPYRPRISDSTSAIVPSAQSIPHIPTVAEPTNPPRMPSRDIERIDKEVQRLPPQRDLPPAATSAPGSPAVSKLTSTQLKNQLKQEAISERKKSQRIQFTQEELILESIKFTERENAKWLNARKRSKEAAAQFEKSTGSSSKRSSNQRLISRFHSRRGCNTTITFMDMDHLPEILTRGHTSYSVGHSASYAGSTTPTRRRRLGSSSSEASETTQPTPEKKHEKCVITGKVAKYRDPKSMLGYHDLDAFKELRRRLDAGKLKISRPAIHKINRENNGANSERKGPKTTNFASASGQPMMIAEMASMGPNKAKVMVKVTQGGVPVSPPSIPGLPFYLPSELPFAVEGLRENRKEPALLLPSLPSIGDVGVGEATNRQLCGGVDLGIKMESSKEHHAVICKRDDAPIAKTAIDSRTPDLSISPADGREFQFFPFPTDKGSPHLDNKRGPLAVGGKETDSGWNEDVAILDAGNHIGEVDCTKPQVALGSNEIKNAKKVQCNEAIASPSPAIKINIKAN</sequence>
<feature type="compositionally biased region" description="Polar residues" evidence="2">
    <location>
        <begin position="416"/>
        <end position="429"/>
    </location>
</feature>
<gene>
    <name evidence="4" type="ORF">ACHAXA_010970</name>
</gene>
<evidence type="ECO:0000313" key="4">
    <source>
        <dbReference type="EMBL" id="KAL3817750.1"/>
    </source>
</evidence>
<dbReference type="PANTHER" id="PTHR13275:SF4">
    <property type="entry name" value="VACUOLAR PROTEIN SORTING-ASSOCIATED PROTEIN 72 HOMOLOG"/>
    <property type="match status" value="1"/>
</dbReference>
<feature type="compositionally biased region" description="Acidic residues" evidence="2">
    <location>
        <begin position="116"/>
        <end position="139"/>
    </location>
</feature>
<dbReference type="AlphaFoldDB" id="A0ABD3RZY7"/>
<evidence type="ECO:0000259" key="3">
    <source>
        <dbReference type="SMART" id="SM00993"/>
    </source>
</evidence>
<feature type="region of interest" description="Disordered" evidence="2">
    <location>
        <begin position="227"/>
        <end position="253"/>
    </location>
</feature>
<organism evidence="4 5">
    <name type="scientific">Cyclostephanos tholiformis</name>
    <dbReference type="NCBI Taxonomy" id="382380"/>
    <lineage>
        <taxon>Eukaryota</taxon>
        <taxon>Sar</taxon>
        <taxon>Stramenopiles</taxon>
        <taxon>Ochrophyta</taxon>
        <taxon>Bacillariophyta</taxon>
        <taxon>Coscinodiscophyceae</taxon>
        <taxon>Thalassiosirophycidae</taxon>
        <taxon>Stephanodiscales</taxon>
        <taxon>Stephanodiscaceae</taxon>
        <taxon>Cyclostephanos</taxon>
    </lineage>
</organism>
<dbReference type="InterPro" id="IPR013272">
    <property type="entry name" value="Vps72/YL1_C"/>
</dbReference>
<dbReference type="Proteomes" id="UP001530377">
    <property type="component" value="Unassembled WGS sequence"/>
</dbReference>
<feature type="compositionally biased region" description="Low complexity" evidence="2">
    <location>
        <begin position="272"/>
        <end position="285"/>
    </location>
</feature>
<dbReference type="SMART" id="SM00993">
    <property type="entry name" value="YL1_C"/>
    <property type="match status" value="1"/>
</dbReference>
<name>A0ABD3RZY7_9STRA</name>
<feature type="compositionally biased region" description="Polar residues" evidence="2">
    <location>
        <begin position="399"/>
        <end position="409"/>
    </location>
</feature>
<feature type="domain" description="Vps72/YL1 C-terminal" evidence="3">
    <location>
        <begin position="435"/>
        <end position="464"/>
    </location>
</feature>
<feature type="region of interest" description="Disordered" evidence="2">
    <location>
        <begin position="265"/>
        <end position="291"/>
    </location>
</feature>
<dbReference type="InterPro" id="IPR046757">
    <property type="entry name" value="YL1_N"/>
</dbReference>